<organism evidence="1 2">
    <name type="scientific">Providencia stuartii</name>
    <dbReference type="NCBI Taxonomy" id="588"/>
    <lineage>
        <taxon>Bacteria</taxon>
        <taxon>Pseudomonadati</taxon>
        <taxon>Pseudomonadota</taxon>
        <taxon>Gammaproteobacteria</taxon>
        <taxon>Enterobacterales</taxon>
        <taxon>Morganellaceae</taxon>
        <taxon>Providencia</taxon>
    </lineage>
</organism>
<dbReference type="Proteomes" id="UP000179588">
    <property type="component" value="Unassembled WGS sequence"/>
</dbReference>
<evidence type="ECO:0000313" key="2">
    <source>
        <dbReference type="Proteomes" id="UP000179588"/>
    </source>
</evidence>
<sequence>MKKIKISRWYISGFWAPLDGGPNEDEALLKLNLNNHSSIDLIVDKILKPYIDMLPLKYQIRFKDSFKYAIAYYSEKELKDCYYTGAPQLDLPEGITARDFYIYVWNLMYKNESYLASEKDNYTELSLNEIHKK</sequence>
<name>A0A1S1HQ11_PROST</name>
<dbReference type="RefSeq" id="WP_070927558.1">
    <property type="nucleotide sequence ID" value="NZ_CANMXG010000014.1"/>
</dbReference>
<gene>
    <name evidence="1" type="ORF">A3Q29_18365</name>
</gene>
<accession>A0A1S1HQ11</accession>
<evidence type="ECO:0000313" key="1">
    <source>
        <dbReference type="EMBL" id="OHT24335.1"/>
    </source>
</evidence>
<dbReference type="AlphaFoldDB" id="A0A1S1HQ11"/>
<dbReference type="EMBL" id="LVIE01000156">
    <property type="protein sequence ID" value="OHT24335.1"/>
    <property type="molecule type" value="Genomic_DNA"/>
</dbReference>
<reference evidence="1 2" key="1">
    <citation type="submission" date="2016-03" db="EMBL/GenBank/DDBJ databases">
        <title>Genome sequence of Providencia stuartii strain, isolated from the salivary glands of larval Lucilia sericata.</title>
        <authorList>
            <person name="Yuan Y."/>
            <person name="Zhang Y."/>
            <person name="Fu S."/>
            <person name="Crippen T.L."/>
            <person name="Visi D."/>
            <person name="Benbow M.E."/>
            <person name="Allen M."/>
            <person name="Tomberlin J.K."/>
            <person name="Sze S.-H."/>
            <person name="Tarone A.M."/>
        </authorList>
    </citation>
    <scope>NUCLEOTIDE SEQUENCE [LARGE SCALE GENOMIC DNA]</scope>
    <source>
        <strain evidence="1 2">Crippen</strain>
    </source>
</reference>
<comment type="caution">
    <text evidence="1">The sequence shown here is derived from an EMBL/GenBank/DDBJ whole genome shotgun (WGS) entry which is preliminary data.</text>
</comment>
<proteinExistence type="predicted"/>
<protein>
    <submittedName>
        <fullName evidence="1">Uncharacterized protein</fullName>
    </submittedName>
</protein>
<keyword evidence="2" id="KW-1185">Reference proteome</keyword>